<evidence type="ECO:0000256" key="3">
    <source>
        <dbReference type="ARBA" id="ARBA00022692"/>
    </source>
</evidence>
<evidence type="ECO:0000256" key="1">
    <source>
        <dbReference type="ARBA" id="ARBA00004141"/>
    </source>
</evidence>
<dbReference type="KEGG" id="ppsc:EHS13_24645"/>
<name>A0A6B8RNF3_9BACL</name>
<comment type="similarity">
    <text evidence="2">Belongs to the UPF0382 family.</text>
</comment>
<keyword evidence="3 6" id="KW-0812">Transmembrane</keyword>
<keyword evidence="5 6" id="KW-0472">Membrane</keyword>
<feature type="transmembrane region" description="Helical" evidence="6">
    <location>
        <begin position="97"/>
        <end position="121"/>
    </location>
</feature>
<dbReference type="RefSeq" id="WP_155702951.1">
    <property type="nucleotide sequence ID" value="NZ_CP034235.1"/>
</dbReference>
<evidence type="ECO:0000313" key="8">
    <source>
        <dbReference type="Proteomes" id="UP000426246"/>
    </source>
</evidence>
<comment type="subcellular location">
    <subcellularLocation>
        <location evidence="1">Membrane</location>
        <topology evidence="1">Multi-pass membrane protein</topology>
    </subcellularLocation>
</comment>
<dbReference type="AlphaFoldDB" id="A0A6B8RNF3"/>
<dbReference type="Pfam" id="PF04241">
    <property type="entry name" value="DUF423"/>
    <property type="match status" value="1"/>
</dbReference>
<dbReference type="GO" id="GO:0005886">
    <property type="term" value="C:plasma membrane"/>
    <property type="evidence" value="ECO:0007669"/>
    <property type="project" value="TreeGrafter"/>
</dbReference>
<proteinExistence type="inferred from homology"/>
<feature type="transmembrane region" description="Helical" evidence="6">
    <location>
        <begin position="73"/>
        <end position="91"/>
    </location>
</feature>
<evidence type="ECO:0000256" key="2">
    <source>
        <dbReference type="ARBA" id="ARBA00009694"/>
    </source>
</evidence>
<protein>
    <submittedName>
        <fullName evidence="7">DUF423 domain-containing protein</fullName>
    </submittedName>
</protein>
<dbReference type="PANTHER" id="PTHR43461">
    <property type="entry name" value="TRANSMEMBRANE PROTEIN 256"/>
    <property type="match status" value="1"/>
</dbReference>
<evidence type="ECO:0000313" key="7">
    <source>
        <dbReference type="EMBL" id="QGQ97850.1"/>
    </source>
</evidence>
<sequence>MLRTFLMLGSINTFLAVALGAFGAHILKERLTSDMLAVFQTGVQYQMYHGLALILVAILSKQLTNDPTLRRSGWLFFIGIILFSGSLYALSLSGVKILGAITPLGGLAFLIGWFMLFWSAFKKS</sequence>
<accession>A0A6B8RNF3</accession>
<dbReference type="InterPro" id="IPR006696">
    <property type="entry name" value="DUF423"/>
</dbReference>
<gene>
    <name evidence="7" type="ORF">EHS13_24645</name>
</gene>
<keyword evidence="8" id="KW-1185">Reference proteome</keyword>
<evidence type="ECO:0000256" key="5">
    <source>
        <dbReference type="ARBA" id="ARBA00023136"/>
    </source>
</evidence>
<dbReference type="PANTHER" id="PTHR43461:SF1">
    <property type="entry name" value="TRANSMEMBRANE PROTEIN 256"/>
    <property type="match status" value="1"/>
</dbReference>
<reference evidence="8" key="1">
    <citation type="submission" date="2018-11" db="EMBL/GenBank/DDBJ databases">
        <title>Complete genome sequence of Paenibacillus sp. ML311-T8.</title>
        <authorList>
            <person name="Nam Y.-D."/>
            <person name="Kang J."/>
            <person name="Chung W.-H."/>
            <person name="Park Y.S."/>
        </authorList>
    </citation>
    <scope>NUCLEOTIDE SEQUENCE [LARGE SCALE GENOMIC DNA]</scope>
    <source>
        <strain evidence="8">ML311-T8</strain>
    </source>
</reference>
<keyword evidence="4 6" id="KW-1133">Transmembrane helix</keyword>
<evidence type="ECO:0000256" key="4">
    <source>
        <dbReference type="ARBA" id="ARBA00022989"/>
    </source>
</evidence>
<dbReference type="Proteomes" id="UP000426246">
    <property type="component" value="Chromosome"/>
</dbReference>
<dbReference type="OrthoDB" id="9802121at2"/>
<evidence type="ECO:0000256" key="6">
    <source>
        <dbReference type="SAM" id="Phobius"/>
    </source>
</evidence>
<feature type="transmembrane region" description="Helical" evidence="6">
    <location>
        <begin position="47"/>
        <end position="64"/>
    </location>
</feature>
<organism evidence="7 8">
    <name type="scientific">Paenibacillus psychroresistens</name>
    <dbReference type="NCBI Taxonomy" id="1778678"/>
    <lineage>
        <taxon>Bacteria</taxon>
        <taxon>Bacillati</taxon>
        <taxon>Bacillota</taxon>
        <taxon>Bacilli</taxon>
        <taxon>Bacillales</taxon>
        <taxon>Paenibacillaceae</taxon>
        <taxon>Paenibacillus</taxon>
    </lineage>
</organism>
<dbReference type="EMBL" id="CP034235">
    <property type="protein sequence ID" value="QGQ97850.1"/>
    <property type="molecule type" value="Genomic_DNA"/>
</dbReference>